<keyword evidence="2" id="KW-1185">Reference proteome</keyword>
<sequence>MAASKVYDFLYADHEKVASILSQIEEDGALKETAVRAQKGKDHKTGFSAKVGGLGGEIGTNRGHQYEVRQTYDPLWRNSRKLIEYIGRTSQKPELLIGQMCVMEGDLIAFDQSVLSKLMAATSMRDFIASGIKEDDDQKKSAQKKIRDKMKEAEVIQKYIETLGLSIQFVLCTLQTGFWFNINRDYLYLHETDIPLKYPITISGKWQILGIIDALPNDQFSLDHLYDAGASPHIPNMITHLAQLIWGTSVSFGRPLASYGLKPLAIFREIVLPAFKSS</sequence>
<dbReference type="Pfam" id="PF19952">
    <property type="entry name" value="DUF6414"/>
    <property type="match status" value="1"/>
</dbReference>
<comment type="caution">
    <text evidence="1">The sequence shown here is derived from an EMBL/GenBank/DDBJ whole genome shotgun (WGS) entry which is preliminary data.</text>
</comment>
<proteinExistence type="predicted"/>
<organism evidence="1 2">
    <name type="scientific">Sphingobium chungbukense</name>
    <dbReference type="NCBI Taxonomy" id="56193"/>
    <lineage>
        <taxon>Bacteria</taxon>
        <taxon>Pseudomonadati</taxon>
        <taxon>Pseudomonadota</taxon>
        <taxon>Alphaproteobacteria</taxon>
        <taxon>Sphingomonadales</taxon>
        <taxon>Sphingomonadaceae</taxon>
        <taxon>Sphingobium</taxon>
    </lineage>
</organism>
<protein>
    <submittedName>
        <fullName evidence="1">Uncharacterized protein</fullName>
    </submittedName>
</protein>
<dbReference type="EMBL" id="LBIC01000004">
    <property type="protein sequence ID" value="KKW92417.1"/>
    <property type="molecule type" value="Genomic_DNA"/>
</dbReference>
<name>A0A0M3AQE1_9SPHN</name>
<dbReference type="PATRIC" id="fig|56193.3.peg.2275"/>
<dbReference type="InterPro" id="IPR045633">
    <property type="entry name" value="DUF6414"/>
</dbReference>
<reference evidence="1 2" key="1">
    <citation type="submission" date="2015-04" db="EMBL/GenBank/DDBJ databases">
        <title>Genome sequence of aromatic hydrocarbons-degrading Sphingobium chungbukense DJ77.</title>
        <authorList>
            <person name="Kim Y.-C."/>
            <person name="Chae J.-C."/>
        </authorList>
    </citation>
    <scope>NUCLEOTIDE SEQUENCE [LARGE SCALE GENOMIC DNA]</scope>
    <source>
        <strain evidence="1 2">DJ77</strain>
    </source>
</reference>
<evidence type="ECO:0000313" key="1">
    <source>
        <dbReference type="EMBL" id="KKW92417.1"/>
    </source>
</evidence>
<accession>A0A0M3AQE1</accession>
<dbReference type="STRING" id="56193.YP76_10955"/>
<dbReference type="RefSeq" id="WP_046763623.1">
    <property type="nucleotide sequence ID" value="NZ_LBIC01000004.1"/>
</dbReference>
<dbReference type="AlphaFoldDB" id="A0A0M3AQE1"/>
<dbReference type="Proteomes" id="UP000033874">
    <property type="component" value="Unassembled WGS sequence"/>
</dbReference>
<evidence type="ECO:0000313" key="2">
    <source>
        <dbReference type="Proteomes" id="UP000033874"/>
    </source>
</evidence>
<gene>
    <name evidence="1" type="ORF">YP76_10955</name>
</gene>